<evidence type="ECO:0000313" key="4">
    <source>
        <dbReference type="Proteomes" id="UP000038045"/>
    </source>
</evidence>
<evidence type="ECO:0000313" key="5">
    <source>
        <dbReference type="WBParaSite" id="PTRK_0000313800.1"/>
    </source>
</evidence>
<dbReference type="InterPro" id="IPR042089">
    <property type="entry name" value="Peptidase_M13_dom_2"/>
</dbReference>
<dbReference type="AlphaFoldDB" id="A0A0N4Z7I3"/>
<dbReference type="GO" id="GO:0016485">
    <property type="term" value="P:protein processing"/>
    <property type="evidence" value="ECO:0007669"/>
    <property type="project" value="TreeGrafter"/>
</dbReference>
<dbReference type="Proteomes" id="UP000038045">
    <property type="component" value="Unplaced"/>
</dbReference>
<keyword evidence="4" id="KW-1185">Reference proteome</keyword>
<reference evidence="5" key="1">
    <citation type="submission" date="2017-02" db="UniProtKB">
        <authorList>
            <consortium name="WormBaseParasite"/>
        </authorList>
    </citation>
    <scope>IDENTIFICATION</scope>
</reference>
<dbReference type="InterPro" id="IPR000718">
    <property type="entry name" value="Peptidase_M13"/>
</dbReference>
<dbReference type="Pfam" id="PF01431">
    <property type="entry name" value="Peptidase_M13"/>
    <property type="match status" value="1"/>
</dbReference>
<feature type="domain" description="Peptidase M13 C-terminal" evidence="3">
    <location>
        <begin position="262"/>
        <end position="470"/>
    </location>
</feature>
<proteinExistence type="inferred from homology"/>
<comment type="similarity">
    <text evidence="1">Belongs to the peptidase M13 family.</text>
</comment>
<keyword evidence="2" id="KW-0732">Signal</keyword>
<name>A0A0N4Z7I3_PARTI</name>
<dbReference type="GO" id="GO:0005886">
    <property type="term" value="C:plasma membrane"/>
    <property type="evidence" value="ECO:0007669"/>
    <property type="project" value="TreeGrafter"/>
</dbReference>
<dbReference type="InterPro" id="IPR024079">
    <property type="entry name" value="MetalloPept_cat_dom_sf"/>
</dbReference>
<evidence type="ECO:0000256" key="2">
    <source>
        <dbReference type="SAM" id="SignalP"/>
    </source>
</evidence>
<feature type="signal peptide" evidence="2">
    <location>
        <begin position="1"/>
        <end position="16"/>
    </location>
</feature>
<evidence type="ECO:0000256" key="1">
    <source>
        <dbReference type="ARBA" id="ARBA00007357"/>
    </source>
</evidence>
<dbReference type="Gene3D" id="1.10.1380.10">
    <property type="entry name" value="Neutral endopeptidase , domain2"/>
    <property type="match status" value="2"/>
</dbReference>
<organism evidence="4 5">
    <name type="scientific">Parastrongyloides trichosuri</name>
    <name type="common">Possum-specific nematode worm</name>
    <dbReference type="NCBI Taxonomy" id="131310"/>
    <lineage>
        <taxon>Eukaryota</taxon>
        <taxon>Metazoa</taxon>
        <taxon>Ecdysozoa</taxon>
        <taxon>Nematoda</taxon>
        <taxon>Chromadorea</taxon>
        <taxon>Rhabditida</taxon>
        <taxon>Tylenchina</taxon>
        <taxon>Panagrolaimomorpha</taxon>
        <taxon>Strongyloidoidea</taxon>
        <taxon>Strongyloididae</taxon>
        <taxon>Parastrongyloides</taxon>
    </lineage>
</organism>
<feature type="chain" id="PRO_5005891379" evidence="2">
    <location>
        <begin position="17"/>
        <end position="479"/>
    </location>
</feature>
<dbReference type="STRING" id="131310.A0A0N4Z7I3"/>
<dbReference type="PRINTS" id="PR00786">
    <property type="entry name" value="NEPRILYSIN"/>
</dbReference>
<dbReference type="GO" id="GO:0004222">
    <property type="term" value="F:metalloendopeptidase activity"/>
    <property type="evidence" value="ECO:0007669"/>
    <property type="project" value="InterPro"/>
</dbReference>
<dbReference type="Gene3D" id="3.40.390.10">
    <property type="entry name" value="Collagenase (Catalytic Domain)"/>
    <property type="match status" value="2"/>
</dbReference>
<sequence length="479" mass="56886">MNWFIFFFLILNFSHAKKYGDEIDYELVERLLNETLNEKIDPCDNFFEFACGKWVEKQDLNLFESKHILYDSYNKFLHLFEDKYIPGKIIFKSNSLESVKYAHKKCITSLIKKDKFLSKDIKKVKKICNKKIFFVSQKLFAAIIFNEVIGLQKIKEIKKTAQEMFSNLKETLIKMIEKKRWLDEGTKQRIIYKINTKHFELKIPNELLDMENVERIYKYLYFDKKDSFVKIIEVMNDFRNLLNAHTKFEFQYPGDINPIKPNPYYAFIINHIGIMITVMVEPMFDIKFPTSMKYGSLGTILAHEIIHGYSGKGLDFLERDIVGELLSNYSRRGYEIRKQCIVDQYEGKGMSYSAFKAKGEQTHDENIPDNSGLKLAYKAYKNLVNKYGYEEEIKMNKYKKYTNDQLFWIAAGRVKCDKYIDERIKEMFEREKHLPGEYRVSIPFGNQKEFATDFNCKVGSKMNPKDKCDIWKYKKSLKT</sequence>
<evidence type="ECO:0000259" key="3">
    <source>
        <dbReference type="Pfam" id="PF01431"/>
    </source>
</evidence>
<dbReference type="PANTHER" id="PTHR11733">
    <property type="entry name" value="ZINC METALLOPROTEASE FAMILY M13 NEPRILYSIN-RELATED"/>
    <property type="match status" value="1"/>
</dbReference>
<protein>
    <submittedName>
        <fullName evidence="5">Peptidase_M13 domain-containing protein</fullName>
    </submittedName>
</protein>
<accession>A0A0N4Z7I3</accession>
<dbReference type="SUPFAM" id="SSF55486">
    <property type="entry name" value="Metalloproteases ('zincins'), catalytic domain"/>
    <property type="match status" value="2"/>
</dbReference>
<dbReference type="PROSITE" id="PS51885">
    <property type="entry name" value="NEPRILYSIN"/>
    <property type="match status" value="1"/>
</dbReference>
<dbReference type="WBParaSite" id="PTRK_0000313800.1">
    <property type="protein sequence ID" value="PTRK_0000313800.1"/>
    <property type="gene ID" value="PTRK_0000313800"/>
</dbReference>
<dbReference type="PANTHER" id="PTHR11733:SF167">
    <property type="entry name" value="FI17812P1-RELATED"/>
    <property type="match status" value="1"/>
</dbReference>
<dbReference type="InterPro" id="IPR018497">
    <property type="entry name" value="Peptidase_M13_C"/>
</dbReference>